<dbReference type="InterPro" id="IPR052231">
    <property type="entry name" value="Rho_GEF_signaling-related"/>
</dbReference>
<keyword evidence="3" id="KW-1185">Reference proteome</keyword>
<dbReference type="OrthoDB" id="6152532at2759"/>
<reference evidence="2 3" key="1">
    <citation type="submission" date="2019-03" db="EMBL/GenBank/DDBJ databases">
        <title>First draft genome of Liparis tanakae, snailfish: a comprehensive survey of snailfish specific genes.</title>
        <authorList>
            <person name="Kim W."/>
            <person name="Song I."/>
            <person name="Jeong J.-H."/>
            <person name="Kim D."/>
            <person name="Kim S."/>
            <person name="Ryu S."/>
            <person name="Song J.Y."/>
            <person name="Lee S.K."/>
        </authorList>
    </citation>
    <scope>NUCLEOTIDE SEQUENCE [LARGE SCALE GENOMIC DNA]</scope>
    <source>
        <tissue evidence="2">Muscle</tissue>
    </source>
</reference>
<dbReference type="Proteomes" id="UP000314294">
    <property type="component" value="Unassembled WGS sequence"/>
</dbReference>
<dbReference type="EMBL" id="SRLO01007221">
    <property type="protein sequence ID" value="TNN28167.1"/>
    <property type="molecule type" value="Genomic_DNA"/>
</dbReference>
<protein>
    <submittedName>
        <fullName evidence="2">Puratrophin-1</fullName>
    </submittedName>
</protein>
<comment type="caution">
    <text evidence="2">The sequence shown here is derived from an EMBL/GenBank/DDBJ whole genome shotgun (WGS) entry which is preliminary data.</text>
</comment>
<evidence type="ECO:0000259" key="1">
    <source>
        <dbReference type="PROSITE" id="PS50010"/>
    </source>
</evidence>
<dbReference type="SUPFAM" id="SSF48065">
    <property type="entry name" value="DBL homology domain (DH-domain)"/>
    <property type="match status" value="1"/>
</dbReference>
<dbReference type="Gene3D" id="1.20.900.10">
    <property type="entry name" value="Dbl homology (DH) domain"/>
    <property type="match status" value="1"/>
</dbReference>
<dbReference type="PANTHER" id="PTHR45845">
    <property type="entry name" value="RHO GUANINE NUCLEOTIDE EXCHANGE FACTOR-RELATED"/>
    <property type="match status" value="1"/>
</dbReference>
<gene>
    <name evidence="2" type="primary">PLEKHG4_4</name>
    <name evidence="2" type="ORF">EYF80_061685</name>
</gene>
<dbReference type="GO" id="GO:0005085">
    <property type="term" value="F:guanyl-nucleotide exchange factor activity"/>
    <property type="evidence" value="ECO:0007669"/>
    <property type="project" value="InterPro"/>
</dbReference>
<accession>A0A4Z2EGW3</accession>
<dbReference type="InterPro" id="IPR035899">
    <property type="entry name" value="DBL_dom_sf"/>
</dbReference>
<dbReference type="PANTHER" id="PTHR45845:SF4">
    <property type="entry name" value="PLECKSTRIN HOMOLOGY DOMAIN CONTAINING, FAMILY G (WITH RHOGEF DOMAIN) MEMBER 4"/>
    <property type="match status" value="1"/>
</dbReference>
<organism evidence="2 3">
    <name type="scientific">Liparis tanakae</name>
    <name type="common">Tanaka's snailfish</name>
    <dbReference type="NCBI Taxonomy" id="230148"/>
    <lineage>
        <taxon>Eukaryota</taxon>
        <taxon>Metazoa</taxon>
        <taxon>Chordata</taxon>
        <taxon>Craniata</taxon>
        <taxon>Vertebrata</taxon>
        <taxon>Euteleostomi</taxon>
        <taxon>Actinopterygii</taxon>
        <taxon>Neopterygii</taxon>
        <taxon>Teleostei</taxon>
        <taxon>Neoteleostei</taxon>
        <taxon>Acanthomorphata</taxon>
        <taxon>Eupercaria</taxon>
        <taxon>Perciformes</taxon>
        <taxon>Cottioidei</taxon>
        <taxon>Cottales</taxon>
        <taxon>Liparidae</taxon>
        <taxon>Liparis</taxon>
    </lineage>
</organism>
<name>A0A4Z2EGW3_9TELE</name>
<dbReference type="PROSITE" id="PS50010">
    <property type="entry name" value="DH_2"/>
    <property type="match status" value="1"/>
</dbReference>
<dbReference type="InterPro" id="IPR000219">
    <property type="entry name" value="DH_dom"/>
</dbReference>
<evidence type="ECO:0000313" key="2">
    <source>
        <dbReference type="EMBL" id="TNN28167.1"/>
    </source>
</evidence>
<sequence>MLSSERQYVAILKGVEETYLPLLELSDTPAAIKGKADALFPDWAGLAAFHALSLLPAMEGALVQSLLQQDCFSKYREQFLQYSHYIRTKPDLDSALVTQAVDFFKSKLPPASPLSPLSFPHCLQAPTQRLEQYCEALEELGGISPASDSALSILRHAQRHGEDLRASDLIVGCPVRTPVPVYHRGPLSSSRRGQAETESRFNIYDLQVSILSIG</sequence>
<dbReference type="Pfam" id="PF00621">
    <property type="entry name" value="RhoGEF"/>
    <property type="match status" value="1"/>
</dbReference>
<proteinExistence type="predicted"/>
<evidence type="ECO:0000313" key="3">
    <source>
        <dbReference type="Proteomes" id="UP000314294"/>
    </source>
</evidence>
<dbReference type="AlphaFoldDB" id="A0A4Z2EGW3"/>
<feature type="domain" description="DH" evidence="1">
    <location>
        <begin position="1"/>
        <end position="140"/>
    </location>
</feature>